<gene>
    <name evidence="2" type="ORF">H920_12752</name>
</gene>
<organism evidence="2 3">
    <name type="scientific">Fukomys damarensis</name>
    <name type="common">Damaraland mole rat</name>
    <name type="synonym">Cryptomys damarensis</name>
    <dbReference type="NCBI Taxonomy" id="885580"/>
    <lineage>
        <taxon>Eukaryota</taxon>
        <taxon>Metazoa</taxon>
        <taxon>Chordata</taxon>
        <taxon>Craniata</taxon>
        <taxon>Vertebrata</taxon>
        <taxon>Euteleostomi</taxon>
        <taxon>Mammalia</taxon>
        <taxon>Eutheria</taxon>
        <taxon>Euarchontoglires</taxon>
        <taxon>Glires</taxon>
        <taxon>Rodentia</taxon>
        <taxon>Hystricomorpha</taxon>
        <taxon>Bathyergidae</taxon>
        <taxon>Fukomys</taxon>
    </lineage>
</organism>
<dbReference type="EMBL" id="KN123330">
    <property type="protein sequence ID" value="KFO25834.1"/>
    <property type="molecule type" value="Genomic_DNA"/>
</dbReference>
<feature type="region of interest" description="Disordered" evidence="1">
    <location>
        <begin position="1"/>
        <end position="69"/>
    </location>
</feature>
<evidence type="ECO:0000256" key="1">
    <source>
        <dbReference type="SAM" id="MobiDB-lite"/>
    </source>
</evidence>
<reference evidence="2 3" key="1">
    <citation type="submission" date="2013-11" db="EMBL/GenBank/DDBJ databases">
        <title>The Damaraland mole rat (Fukomys damarensis) genome and evolution of African mole rats.</title>
        <authorList>
            <person name="Gladyshev V.N."/>
            <person name="Fang X."/>
        </authorList>
    </citation>
    <scope>NUCLEOTIDE SEQUENCE [LARGE SCALE GENOMIC DNA]</scope>
    <source>
        <tissue evidence="2">Liver</tissue>
    </source>
</reference>
<proteinExistence type="predicted"/>
<evidence type="ECO:0000313" key="3">
    <source>
        <dbReference type="Proteomes" id="UP000028990"/>
    </source>
</evidence>
<dbReference type="Proteomes" id="UP000028990">
    <property type="component" value="Unassembled WGS sequence"/>
</dbReference>
<accession>A0A091D149</accession>
<keyword evidence="3" id="KW-1185">Reference proteome</keyword>
<dbReference type="AlphaFoldDB" id="A0A091D149"/>
<feature type="compositionally biased region" description="Basic and acidic residues" evidence="1">
    <location>
        <begin position="1"/>
        <end position="11"/>
    </location>
</feature>
<protein>
    <submittedName>
        <fullName evidence="2">Uncharacterized protein</fullName>
    </submittedName>
</protein>
<name>A0A091D149_FUKDA</name>
<evidence type="ECO:0000313" key="2">
    <source>
        <dbReference type="EMBL" id="KFO25834.1"/>
    </source>
</evidence>
<sequence length="69" mass="7294">MPSWEKVDRQSARCGHTRTSEQLPAATAAPENPGVLSLSTPSVHSRVLTPKRPELLAGSEEESAPSGSL</sequence>